<dbReference type="SUPFAM" id="SSF52540">
    <property type="entry name" value="P-loop containing nucleoside triphosphate hydrolases"/>
    <property type="match status" value="2"/>
</dbReference>
<dbReference type="PANTHER" id="PTHR43790">
    <property type="entry name" value="CARBOHYDRATE TRANSPORT ATP-BINDING PROTEIN MG119-RELATED"/>
    <property type="match status" value="1"/>
</dbReference>
<dbReference type="CDD" id="cd03216">
    <property type="entry name" value="ABC_Carb_Monos_I"/>
    <property type="match status" value="1"/>
</dbReference>
<name>A0A4R5CCN6_9ACTN</name>
<evidence type="ECO:0000256" key="7">
    <source>
        <dbReference type="ARBA" id="ARBA00022967"/>
    </source>
</evidence>
<evidence type="ECO:0000256" key="2">
    <source>
        <dbReference type="ARBA" id="ARBA00022448"/>
    </source>
</evidence>
<evidence type="ECO:0000256" key="1">
    <source>
        <dbReference type="ARBA" id="ARBA00004202"/>
    </source>
</evidence>
<keyword evidence="6 11" id="KW-0067">ATP-binding</keyword>
<dbReference type="InterPro" id="IPR003593">
    <property type="entry name" value="AAA+_ATPase"/>
</dbReference>
<reference evidence="11 12" key="1">
    <citation type="submission" date="2019-03" db="EMBL/GenBank/DDBJ databases">
        <title>Draft genome sequences of novel Actinobacteria.</title>
        <authorList>
            <person name="Sahin N."/>
            <person name="Ay H."/>
            <person name="Saygin H."/>
        </authorList>
    </citation>
    <scope>NUCLEOTIDE SEQUENCE [LARGE SCALE GENOMIC DNA]</scope>
    <source>
        <strain evidence="11 12">5K138</strain>
    </source>
</reference>
<dbReference type="OrthoDB" id="39350at2"/>
<dbReference type="InterPro" id="IPR050107">
    <property type="entry name" value="ABC_carbohydrate_import_ATPase"/>
</dbReference>
<keyword evidence="5" id="KW-0547">Nucleotide-binding</keyword>
<evidence type="ECO:0000313" key="12">
    <source>
        <dbReference type="Proteomes" id="UP000294739"/>
    </source>
</evidence>
<dbReference type="RefSeq" id="WP_131901367.1">
    <property type="nucleotide sequence ID" value="NZ_SMKZ01000072.1"/>
</dbReference>
<dbReference type="InParanoid" id="A0A4R5CCN6"/>
<keyword evidence="8" id="KW-0472">Membrane</keyword>
<comment type="caution">
    <text evidence="11">The sequence shown here is derived from an EMBL/GenBank/DDBJ whole genome shotgun (WGS) entry which is preliminary data.</text>
</comment>
<feature type="domain" description="ABC transporter" evidence="10">
    <location>
        <begin position="247"/>
        <end position="486"/>
    </location>
</feature>
<protein>
    <submittedName>
        <fullName evidence="11">Sugar ABC transporter ATP-binding protein</fullName>
    </submittedName>
</protein>
<organism evidence="11 12">
    <name type="scientific">Jiangella asiatica</name>
    <dbReference type="NCBI Taxonomy" id="2530372"/>
    <lineage>
        <taxon>Bacteria</taxon>
        <taxon>Bacillati</taxon>
        <taxon>Actinomycetota</taxon>
        <taxon>Actinomycetes</taxon>
        <taxon>Jiangellales</taxon>
        <taxon>Jiangellaceae</taxon>
        <taxon>Jiangella</taxon>
    </lineage>
</organism>
<evidence type="ECO:0000256" key="9">
    <source>
        <dbReference type="SAM" id="MobiDB-lite"/>
    </source>
</evidence>
<feature type="compositionally biased region" description="Polar residues" evidence="9">
    <location>
        <begin position="506"/>
        <end position="517"/>
    </location>
</feature>
<keyword evidence="12" id="KW-1185">Reference proteome</keyword>
<proteinExistence type="predicted"/>
<accession>A0A4R5CCN6</accession>
<dbReference type="CDD" id="cd03215">
    <property type="entry name" value="ABC_Carb_Monos_II"/>
    <property type="match status" value="1"/>
</dbReference>
<dbReference type="PROSITE" id="PS50893">
    <property type="entry name" value="ABC_TRANSPORTER_2"/>
    <property type="match status" value="2"/>
</dbReference>
<evidence type="ECO:0000256" key="4">
    <source>
        <dbReference type="ARBA" id="ARBA00022737"/>
    </source>
</evidence>
<dbReference type="Gene3D" id="3.40.50.300">
    <property type="entry name" value="P-loop containing nucleotide triphosphate hydrolases"/>
    <property type="match status" value="2"/>
</dbReference>
<dbReference type="EMBL" id="SMKZ01000072">
    <property type="protein sequence ID" value="TDD97768.1"/>
    <property type="molecule type" value="Genomic_DNA"/>
</dbReference>
<dbReference type="InterPro" id="IPR003439">
    <property type="entry name" value="ABC_transporter-like_ATP-bd"/>
</dbReference>
<feature type="domain" description="ABC transporter" evidence="10">
    <location>
        <begin position="1"/>
        <end position="235"/>
    </location>
</feature>
<dbReference type="GO" id="GO:0016887">
    <property type="term" value="F:ATP hydrolysis activity"/>
    <property type="evidence" value="ECO:0007669"/>
    <property type="project" value="InterPro"/>
</dbReference>
<evidence type="ECO:0000256" key="5">
    <source>
        <dbReference type="ARBA" id="ARBA00022741"/>
    </source>
</evidence>
<evidence type="ECO:0000256" key="6">
    <source>
        <dbReference type="ARBA" id="ARBA00022840"/>
    </source>
</evidence>
<sequence length="517" mass="55213">MRGIDKSFLGVQVLRGIDLELRAGEVHALVGENGAGKSTLMKILAGVYQADGGSVELDGREVRFEHPLQAQHAGVSTVFQEFNLLPERTVAENVFLGREPRRHRMVDAARMNADTAALLEDLGLTWLSPEARVRSLSVAGQQIVEIVKALSYDARIISMDEPTAALADEEVELLYRLIGTLRERGVAILYVSHRLKEIFDLATRVTILKDGALVETADTAALSSDELVRKMVGRPISSFFPGKLPGTEAGDVRLSIAGGGNEQLDSIDLDVRAGEIVALAGLQGSGRTEIAHALFGVDRFTRGQIRLDGRTVTLRSPRQAVRAGLALVTEDRKAEGLVLNQSVAANARLVLDAVLPRRAAQAARRVPGILSSLDLVSRGASQEVRFLSGGNQQKVVLAKWLATEPSVIVLDEPTRGIDVGAKERVYTLMRELSAEGVAILMISSELPEVIGMADRIVVLKDGRIAGELPAGSEEETVMAMATGHAAAEPTSAAEPTADAPRPSAGEPTSTTDTGGER</sequence>
<dbReference type="InterPro" id="IPR027417">
    <property type="entry name" value="P-loop_NTPase"/>
</dbReference>
<keyword evidence="7" id="KW-1278">Translocase</keyword>
<evidence type="ECO:0000256" key="3">
    <source>
        <dbReference type="ARBA" id="ARBA00022475"/>
    </source>
</evidence>
<dbReference type="PANTHER" id="PTHR43790:SF9">
    <property type="entry name" value="GALACTOFURANOSE TRANSPORTER ATP-BINDING PROTEIN YTFR"/>
    <property type="match status" value="1"/>
</dbReference>
<dbReference type="GO" id="GO:0005886">
    <property type="term" value="C:plasma membrane"/>
    <property type="evidence" value="ECO:0007669"/>
    <property type="project" value="UniProtKB-SubCell"/>
</dbReference>
<dbReference type="GO" id="GO:0005524">
    <property type="term" value="F:ATP binding"/>
    <property type="evidence" value="ECO:0007669"/>
    <property type="project" value="UniProtKB-KW"/>
</dbReference>
<evidence type="ECO:0000313" key="11">
    <source>
        <dbReference type="EMBL" id="TDD97768.1"/>
    </source>
</evidence>
<dbReference type="Proteomes" id="UP000294739">
    <property type="component" value="Unassembled WGS sequence"/>
</dbReference>
<feature type="compositionally biased region" description="Low complexity" evidence="9">
    <location>
        <begin position="482"/>
        <end position="500"/>
    </location>
</feature>
<keyword evidence="4" id="KW-0677">Repeat</keyword>
<feature type="region of interest" description="Disordered" evidence="9">
    <location>
        <begin position="482"/>
        <end position="517"/>
    </location>
</feature>
<dbReference type="Pfam" id="PF00005">
    <property type="entry name" value="ABC_tran"/>
    <property type="match status" value="2"/>
</dbReference>
<gene>
    <name evidence="11" type="ORF">E1269_29355</name>
</gene>
<dbReference type="FunFam" id="3.40.50.300:FF:000127">
    <property type="entry name" value="Ribose import ATP-binding protein RbsA"/>
    <property type="match status" value="1"/>
</dbReference>
<dbReference type="PROSITE" id="PS00211">
    <property type="entry name" value="ABC_TRANSPORTER_1"/>
    <property type="match status" value="1"/>
</dbReference>
<dbReference type="SMART" id="SM00382">
    <property type="entry name" value="AAA"/>
    <property type="match status" value="2"/>
</dbReference>
<evidence type="ECO:0000259" key="10">
    <source>
        <dbReference type="PROSITE" id="PS50893"/>
    </source>
</evidence>
<dbReference type="AlphaFoldDB" id="A0A4R5CCN6"/>
<comment type="subcellular location">
    <subcellularLocation>
        <location evidence="1">Cell membrane</location>
        <topology evidence="1">Peripheral membrane protein</topology>
    </subcellularLocation>
</comment>
<keyword evidence="3" id="KW-1003">Cell membrane</keyword>
<dbReference type="InterPro" id="IPR017871">
    <property type="entry name" value="ABC_transporter-like_CS"/>
</dbReference>
<keyword evidence="2" id="KW-0813">Transport</keyword>
<evidence type="ECO:0000256" key="8">
    <source>
        <dbReference type="ARBA" id="ARBA00023136"/>
    </source>
</evidence>